<keyword evidence="5" id="KW-0547">Nucleotide-binding</keyword>
<proteinExistence type="predicted"/>
<comment type="subcellular location">
    <subcellularLocation>
        <location evidence="1">Cell membrane</location>
        <topology evidence="1">Peripheral membrane protein</topology>
    </subcellularLocation>
</comment>
<evidence type="ECO:0000256" key="8">
    <source>
        <dbReference type="ARBA" id="ARBA00023136"/>
    </source>
</evidence>
<dbReference type="SMART" id="SM00382">
    <property type="entry name" value="AAA"/>
    <property type="match status" value="2"/>
</dbReference>
<name>A0A174DAI5_9FIRM</name>
<evidence type="ECO:0000256" key="3">
    <source>
        <dbReference type="ARBA" id="ARBA00022475"/>
    </source>
</evidence>
<protein>
    <submittedName>
        <fullName evidence="10">Sugar ABC-transporter ATP-ase component</fullName>
        <ecNumber evidence="10">3.6.3.17</ecNumber>
    </submittedName>
</protein>
<evidence type="ECO:0000256" key="2">
    <source>
        <dbReference type="ARBA" id="ARBA00022448"/>
    </source>
</evidence>
<evidence type="ECO:0000256" key="6">
    <source>
        <dbReference type="ARBA" id="ARBA00022840"/>
    </source>
</evidence>
<dbReference type="InterPro" id="IPR017871">
    <property type="entry name" value="ABC_transporter-like_CS"/>
</dbReference>
<dbReference type="PROSITE" id="PS50893">
    <property type="entry name" value="ABC_TRANSPORTER_2"/>
    <property type="match status" value="2"/>
</dbReference>
<gene>
    <name evidence="10" type="primary">mglA_4</name>
    <name evidence="10" type="ORF">ERS852407_02208</name>
</gene>
<evidence type="ECO:0000256" key="5">
    <source>
        <dbReference type="ARBA" id="ARBA00022741"/>
    </source>
</evidence>
<dbReference type="SUPFAM" id="SSF52540">
    <property type="entry name" value="P-loop containing nucleoside triphosphate hydrolases"/>
    <property type="match status" value="2"/>
</dbReference>
<organism evidence="10 11">
    <name type="scientific">Hungatella hathewayi</name>
    <dbReference type="NCBI Taxonomy" id="154046"/>
    <lineage>
        <taxon>Bacteria</taxon>
        <taxon>Bacillati</taxon>
        <taxon>Bacillota</taxon>
        <taxon>Clostridia</taxon>
        <taxon>Lachnospirales</taxon>
        <taxon>Lachnospiraceae</taxon>
        <taxon>Hungatella</taxon>
    </lineage>
</organism>
<reference evidence="10 11" key="1">
    <citation type="submission" date="2015-09" db="EMBL/GenBank/DDBJ databases">
        <authorList>
            <consortium name="Pathogen Informatics"/>
        </authorList>
    </citation>
    <scope>NUCLEOTIDE SEQUENCE [LARGE SCALE GENOMIC DNA]</scope>
    <source>
        <strain evidence="10 11">2789STDY5608850</strain>
    </source>
</reference>
<dbReference type="InterPro" id="IPR003593">
    <property type="entry name" value="AAA+_ATPase"/>
</dbReference>
<evidence type="ECO:0000259" key="9">
    <source>
        <dbReference type="PROSITE" id="PS50893"/>
    </source>
</evidence>
<dbReference type="FunFam" id="3.40.50.300:FF:000127">
    <property type="entry name" value="Ribose import ATP-binding protein RbsA"/>
    <property type="match status" value="1"/>
</dbReference>
<evidence type="ECO:0000313" key="11">
    <source>
        <dbReference type="Proteomes" id="UP000095651"/>
    </source>
</evidence>
<evidence type="ECO:0000256" key="7">
    <source>
        <dbReference type="ARBA" id="ARBA00022967"/>
    </source>
</evidence>
<dbReference type="GO" id="GO:0016887">
    <property type="term" value="F:ATP hydrolysis activity"/>
    <property type="evidence" value="ECO:0007669"/>
    <property type="project" value="InterPro"/>
</dbReference>
<dbReference type="GO" id="GO:0005886">
    <property type="term" value="C:plasma membrane"/>
    <property type="evidence" value="ECO:0007669"/>
    <property type="project" value="UniProtKB-SubCell"/>
</dbReference>
<dbReference type="CDD" id="cd03216">
    <property type="entry name" value="ABC_Carb_Monos_I"/>
    <property type="match status" value="1"/>
</dbReference>
<dbReference type="Proteomes" id="UP000095651">
    <property type="component" value="Unassembled WGS sequence"/>
</dbReference>
<keyword evidence="2" id="KW-0813">Transport</keyword>
<evidence type="ECO:0000256" key="4">
    <source>
        <dbReference type="ARBA" id="ARBA00022737"/>
    </source>
</evidence>
<accession>A0A174DAI5</accession>
<dbReference type="AlphaFoldDB" id="A0A174DAI5"/>
<keyword evidence="4" id="KW-0677">Repeat</keyword>
<keyword evidence="10" id="KW-0378">Hydrolase</keyword>
<dbReference type="GO" id="GO:0005524">
    <property type="term" value="F:ATP binding"/>
    <property type="evidence" value="ECO:0007669"/>
    <property type="project" value="UniProtKB-KW"/>
</dbReference>
<dbReference type="InterPro" id="IPR027417">
    <property type="entry name" value="P-loop_NTPase"/>
</dbReference>
<dbReference type="PANTHER" id="PTHR43790">
    <property type="entry name" value="CARBOHYDRATE TRANSPORT ATP-BINDING PROTEIN MG119-RELATED"/>
    <property type="match status" value="1"/>
</dbReference>
<dbReference type="Gene3D" id="3.40.50.300">
    <property type="entry name" value="P-loop containing nucleotide triphosphate hydrolases"/>
    <property type="match status" value="2"/>
</dbReference>
<feature type="domain" description="ABC transporter" evidence="9">
    <location>
        <begin position="256"/>
        <end position="498"/>
    </location>
</feature>
<dbReference type="EC" id="3.6.3.17" evidence="10"/>
<keyword evidence="3" id="KW-1003">Cell membrane</keyword>
<dbReference type="RefSeq" id="WP_055654969.1">
    <property type="nucleotide sequence ID" value="NZ_CABIXC010000004.1"/>
</dbReference>
<dbReference type="PROSITE" id="PS00211">
    <property type="entry name" value="ABC_TRANSPORTER_1"/>
    <property type="match status" value="2"/>
</dbReference>
<keyword evidence="8" id="KW-0472">Membrane</keyword>
<evidence type="ECO:0000256" key="1">
    <source>
        <dbReference type="ARBA" id="ARBA00004202"/>
    </source>
</evidence>
<dbReference type="InterPro" id="IPR003439">
    <property type="entry name" value="ABC_transporter-like_ATP-bd"/>
</dbReference>
<keyword evidence="6" id="KW-0067">ATP-binding</keyword>
<feature type="domain" description="ABC transporter" evidence="9">
    <location>
        <begin position="4"/>
        <end position="239"/>
    </location>
</feature>
<keyword evidence="7" id="KW-1278">Translocase</keyword>
<dbReference type="Pfam" id="PF00005">
    <property type="entry name" value="ABC_tran"/>
    <property type="match status" value="2"/>
</dbReference>
<sequence>MSLIKMEQIGKTFGAVKALENVDFELKKGEIHALLGENGAGKTTLMKVLYGMYRADKGSLYYEDKKVEINNSREAIELGIGMVHQHFMLIPVLTVAENIVVGMEPKKGLRFDFEQAVKEVEALSETYGFHVDPRAKVSDLSVGERQRVEILKVLYRGVDILILDEPTAVLTPIEVKELFIALKQMREAGKSIIIITHKLYEVLEISDRVTVLRDGTLIGTVESSTASQDSLARMMVGREVQLAVQRRSETMGEVLLEVKDLSYKRDNINVLDHLNFSIRRGEILGIAGIEGNGQTELLEAVTGILKPDSMEVTLAGKTLEGNAFDFIHSGIGHVPEDRMSRGLVLEMSIRENLILGYENKPEFVDRGILRLKNIREYGARQLKEFNIKAPDSEILAGNLSGGNQQKVVIARVFSQEPEVVICAQPTRGVDVSAIEYIHKVILDYRDRGKAVLLVSADLDEVKSLSDTIAVLYKGKLVACDKAENFDDTRLGTLMTGAKG</sequence>
<dbReference type="CDD" id="cd03215">
    <property type="entry name" value="ABC_Carb_Monos_II"/>
    <property type="match status" value="1"/>
</dbReference>
<dbReference type="PANTHER" id="PTHR43790:SF9">
    <property type="entry name" value="GALACTOFURANOSE TRANSPORTER ATP-BINDING PROTEIN YTFR"/>
    <property type="match status" value="1"/>
</dbReference>
<dbReference type="InterPro" id="IPR050107">
    <property type="entry name" value="ABC_carbohydrate_import_ATPase"/>
</dbReference>
<evidence type="ECO:0000313" key="10">
    <source>
        <dbReference type="EMBL" id="CUO22544.1"/>
    </source>
</evidence>
<dbReference type="EMBL" id="CYZE01000004">
    <property type="protein sequence ID" value="CUO22544.1"/>
    <property type="molecule type" value="Genomic_DNA"/>
</dbReference>